<comment type="caution">
    <text evidence="2">The sequence shown here is derived from an EMBL/GenBank/DDBJ whole genome shotgun (WGS) entry which is preliminary data.</text>
</comment>
<dbReference type="Proteomes" id="UP000526734">
    <property type="component" value="Unassembled WGS sequence"/>
</dbReference>
<dbReference type="Gene3D" id="3.30.1540.10">
    <property type="entry name" value="formyl-coa transferase, domain 3"/>
    <property type="match status" value="1"/>
</dbReference>
<dbReference type="AlphaFoldDB" id="A0A7W3W4D5"/>
<accession>A0A7W3W4D5</accession>
<gene>
    <name evidence="2" type="ORF">H4281_33835</name>
</gene>
<protein>
    <submittedName>
        <fullName evidence="2">CoA transferase</fullName>
    </submittedName>
</protein>
<dbReference type="PANTHER" id="PTHR48207">
    <property type="entry name" value="SUCCINATE--HYDROXYMETHYLGLUTARATE COA-TRANSFERASE"/>
    <property type="match status" value="1"/>
</dbReference>
<dbReference type="InterPro" id="IPR003673">
    <property type="entry name" value="CoA-Trfase_fam_III"/>
</dbReference>
<organism evidence="2 3">
    <name type="scientific">Amycolatopsis dendrobii</name>
    <dbReference type="NCBI Taxonomy" id="2760662"/>
    <lineage>
        <taxon>Bacteria</taxon>
        <taxon>Bacillati</taxon>
        <taxon>Actinomycetota</taxon>
        <taxon>Actinomycetes</taxon>
        <taxon>Pseudonocardiales</taxon>
        <taxon>Pseudonocardiaceae</taxon>
        <taxon>Amycolatopsis</taxon>
    </lineage>
</organism>
<proteinExistence type="predicted"/>
<dbReference type="RefSeq" id="WP_182894908.1">
    <property type="nucleotide sequence ID" value="NZ_JACGZW010000012.1"/>
</dbReference>
<dbReference type="Pfam" id="PF02515">
    <property type="entry name" value="CoA_transf_3"/>
    <property type="match status" value="1"/>
</dbReference>
<evidence type="ECO:0000313" key="3">
    <source>
        <dbReference type="Proteomes" id="UP000526734"/>
    </source>
</evidence>
<reference evidence="2 3" key="1">
    <citation type="submission" date="2020-08" db="EMBL/GenBank/DDBJ databases">
        <title>Amycolatopsis sp. nov. DR6-1 isolated from Dendrobium heterocarpum.</title>
        <authorList>
            <person name="Tedsree N."/>
            <person name="Kuncharoen N."/>
            <person name="Likhitwitayawuid K."/>
            <person name="Tanasupawat S."/>
        </authorList>
    </citation>
    <scope>NUCLEOTIDE SEQUENCE [LARGE SCALE GENOMIC DNA]</scope>
    <source>
        <strain evidence="2 3">DR6-1</strain>
    </source>
</reference>
<dbReference type="PANTHER" id="PTHR48207:SF4">
    <property type="entry name" value="BLL6097 PROTEIN"/>
    <property type="match status" value="1"/>
</dbReference>
<dbReference type="EMBL" id="JACGZW010000012">
    <property type="protein sequence ID" value="MBB1158152.1"/>
    <property type="molecule type" value="Genomic_DNA"/>
</dbReference>
<evidence type="ECO:0000313" key="2">
    <source>
        <dbReference type="EMBL" id="MBB1158152.1"/>
    </source>
</evidence>
<keyword evidence="3" id="KW-1185">Reference proteome</keyword>
<dbReference type="Gene3D" id="3.40.50.10540">
    <property type="entry name" value="Crotonobetainyl-coa:carnitine coa-transferase, domain 1"/>
    <property type="match status" value="1"/>
</dbReference>
<sequence length="406" mass="42173">MTVSQAPLAGVRVVDFGQYIAAPGAAQVLADLGAEVVKVEQPGGDPARQVGSYGEAMLRCYSRRKRSIALDLKNPAGAEVARRLVASADVVVQNLRPGVLERLGFGPARVRELNPRVVYLSVTGYGSAGPSKGRPGYDIAAQAESGIMAITGEADGDPQRVGFTVVDAAAASSAAQAILAALFRRERTGKGDDIEVSLIDVAIHLQGTVWAEYEQTGVVPARKGNGQPTLAPAADLVRTKDGHIVVSAYTESHWRRLCELLGRPELADDARFADNAARVANREALARVLADALAACTSEEAVALLTRGGVVAGAVRSHDQVRNAPDVVAGGCLVPGTTGDGTGYHVPVLPYRLAAWPVTDAGVPPRMAEHTGEILRELGYSDRAIGELAEAGAVAAKPTAEAAVSG</sequence>
<keyword evidence="1 2" id="KW-0808">Transferase</keyword>
<evidence type="ECO:0000256" key="1">
    <source>
        <dbReference type="ARBA" id="ARBA00022679"/>
    </source>
</evidence>
<dbReference type="GO" id="GO:0008410">
    <property type="term" value="F:CoA-transferase activity"/>
    <property type="evidence" value="ECO:0007669"/>
    <property type="project" value="TreeGrafter"/>
</dbReference>
<name>A0A7W3W4D5_9PSEU</name>
<dbReference type="InterPro" id="IPR023606">
    <property type="entry name" value="CoA-Trfase_III_dom_1_sf"/>
</dbReference>
<dbReference type="SUPFAM" id="SSF89796">
    <property type="entry name" value="CoA-transferase family III (CaiB/BaiF)"/>
    <property type="match status" value="1"/>
</dbReference>
<dbReference type="InterPro" id="IPR050483">
    <property type="entry name" value="CoA-transferase_III_domain"/>
</dbReference>
<dbReference type="InterPro" id="IPR044855">
    <property type="entry name" value="CoA-Trfase_III_dom3_sf"/>
</dbReference>